<dbReference type="Proteomes" id="UP001465755">
    <property type="component" value="Unassembled WGS sequence"/>
</dbReference>
<evidence type="ECO:0000256" key="1">
    <source>
        <dbReference type="SAM" id="MobiDB-lite"/>
    </source>
</evidence>
<dbReference type="AlphaFoldDB" id="A0AAW1NLD0"/>
<feature type="compositionally biased region" description="Low complexity" evidence="1">
    <location>
        <begin position="1"/>
        <end position="13"/>
    </location>
</feature>
<reference evidence="2 3" key="1">
    <citation type="journal article" date="2024" name="Nat. Commun.">
        <title>Phylogenomics reveals the evolutionary origins of lichenization in chlorophyte algae.</title>
        <authorList>
            <person name="Puginier C."/>
            <person name="Libourel C."/>
            <person name="Otte J."/>
            <person name="Skaloud P."/>
            <person name="Haon M."/>
            <person name="Grisel S."/>
            <person name="Petersen M."/>
            <person name="Berrin J.G."/>
            <person name="Delaux P.M."/>
            <person name="Dal Grande F."/>
            <person name="Keller J."/>
        </authorList>
    </citation>
    <scope>NUCLEOTIDE SEQUENCE [LARGE SCALE GENOMIC DNA]</scope>
    <source>
        <strain evidence="2 3">SAG 2036</strain>
    </source>
</reference>
<dbReference type="EMBL" id="JALJOQ010000193">
    <property type="protein sequence ID" value="KAK9790357.1"/>
    <property type="molecule type" value="Genomic_DNA"/>
</dbReference>
<evidence type="ECO:0000313" key="3">
    <source>
        <dbReference type="Proteomes" id="UP001465755"/>
    </source>
</evidence>
<sequence length="123" mass="13461">MLLTVSASPARPAGPGPSGRAELRSSFCAPRTPVARQPARQQRHARRQTTTCALPVIGLFVNPFTITTAWVAGAYKFYTGYERTPFENSDSKKATLTALWPILFATSADFRKHFSKAISSSDQ</sequence>
<name>A0AAW1NLD0_9CHLO</name>
<feature type="region of interest" description="Disordered" evidence="1">
    <location>
        <begin position="1"/>
        <end position="24"/>
    </location>
</feature>
<organism evidence="2 3">
    <name type="scientific">Symbiochloris irregularis</name>
    <dbReference type="NCBI Taxonomy" id="706552"/>
    <lineage>
        <taxon>Eukaryota</taxon>
        <taxon>Viridiplantae</taxon>
        <taxon>Chlorophyta</taxon>
        <taxon>core chlorophytes</taxon>
        <taxon>Trebouxiophyceae</taxon>
        <taxon>Trebouxiales</taxon>
        <taxon>Trebouxiaceae</taxon>
        <taxon>Symbiochloris</taxon>
    </lineage>
</organism>
<gene>
    <name evidence="2" type="ORF">WJX73_003838</name>
</gene>
<comment type="caution">
    <text evidence="2">The sequence shown here is derived from an EMBL/GenBank/DDBJ whole genome shotgun (WGS) entry which is preliminary data.</text>
</comment>
<protein>
    <submittedName>
        <fullName evidence="2">Uncharacterized protein</fullName>
    </submittedName>
</protein>
<evidence type="ECO:0000313" key="2">
    <source>
        <dbReference type="EMBL" id="KAK9790357.1"/>
    </source>
</evidence>
<accession>A0AAW1NLD0</accession>
<proteinExistence type="predicted"/>
<keyword evidence="3" id="KW-1185">Reference proteome</keyword>